<accession>A0A645ACY7</accession>
<name>A0A645ACY7_9ZZZZ</name>
<dbReference type="AlphaFoldDB" id="A0A645ACY7"/>
<gene>
    <name evidence="1" type="ORF">SDC9_97633</name>
</gene>
<organism evidence="1">
    <name type="scientific">bioreactor metagenome</name>
    <dbReference type="NCBI Taxonomy" id="1076179"/>
    <lineage>
        <taxon>unclassified sequences</taxon>
        <taxon>metagenomes</taxon>
        <taxon>ecological metagenomes</taxon>
    </lineage>
</organism>
<evidence type="ECO:0000313" key="1">
    <source>
        <dbReference type="EMBL" id="MPM50887.1"/>
    </source>
</evidence>
<dbReference type="EMBL" id="VSSQ01013169">
    <property type="protein sequence ID" value="MPM50887.1"/>
    <property type="molecule type" value="Genomic_DNA"/>
</dbReference>
<reference evidence="1" key="1">
    <citation type="submission" date="2019-08" db="EMBL/GenBank/DDBJ databases">
        <authorList>
            <person name="Kucharzyk K."/>
            <person name="Murdoch R.W."/>
            <person name="Higgins S."/>
            <person name="Loffler F."/>
        </authorList>
    </citation>
    <scope>NUCLEOTIDE SEQUENCE</scope>
</reference>
<proteinExistence type="predicted"/>
<sequence>METTFEKLNDQEMVNVVGGDRVLIITDKYGNVWYIIVEEQVDNENPQP</sequence>
<protein>
    <submittedName>
        <fullName evidence="1">Uncharacterized protein</fullName>
    </submittedName>
</protein>
<comment type="caution">
    <text evidence="1">The sequence shown here is derived from an EMBL/GenBank/DDBJ whole genome shotgun (WGS) entry which is preliminary data.</text>
</comment>